<evidence type="ECO:0000313" key="3">
    <source>
        <dbReference type="Proteomes" id="UP000539372"/>
    </source>
</evidence>
<keyword evidence="3" id="KW-1185">Reference proteome</keyword>
<sequence>MQLSSFGTNRSTSMTSSLRSMSAMRPAAKRVAALALAGGLALSQTACTTGDGELSTDDKVAIVTVAGAVVGGIVGYQFLGGEDTRLLWALGLGAAGAYGGKMLGEHLTRYDRTAMQETAYKSLTESPTGETAVWRNGNTGTNGSITPVRTYLDAQGRICREYDAQVNVSGDTVSGREKACLTEAGHWVVSATTG</sequence>
<evidence type="ECO:0000313" key="2">
    <source>
        <dbReference type="EMBL" id="NMM45409.1"/>
    </source>
</evidence>
<dbReference type="EMBL" id="JABBNT010000003">
    <property type="protein sequence ID" value="NMM45409.1"/>
    <property type="molecule type" value="Genomic_DNA"/>
</dbReference>
<dbReference type="Pfam" id="PF16998">
    <property type="entry name" value="17kDa_Anti_2"/>
    <property type="match status" value="1"/>
</dbReference>
<dbReference type="InterPro" id="IPR032635">
    <property type="entry name" value="Anti_2"/>
</dbReference>
<dbReference type="AlphaFoldDB" id="A0A7Y0E198"/>
<proteinExistence type="predicted"/>
<evidence type="ECO:0000259" key="1">
    <source>
        <dbReference type="Pfam" id="PF16998"/>
    </source>
</evidence>
<protein>
    <recommendedName>
        <fullName evidence="1">Surface antigen domain-containing protein</fullName>
    </recommendedName>
</protein>
<dbReference type="Proteomes" id="UP000539372">
    <property type="component" value="Unassembled WGS sequence"/>
</dbReference>
<organism evidence="2 3">
    <name type="scientific">Pacificispira spongiicola</name>
    <dbReference type="NCBI Taxonomy" id="2729598"/>
    <lineage>
        <taxon>Bacteria</taxon>
        <taxon>Pseudomonadati</taxon>
        <taxon>Pseudomonadota</taxon>
        <taxon>Alphaproteobacteria</taxon>
        <taxon>Rhodospirillales</taxon>
        <taxon>Rhodospirillaceae</taxon>
        <taxon>Pacificispira</taxon>
    </lineage>
</organism>
<comment type="caution">
    <text evidence="2">The sequence shown here is derived from an EMBL/GenBank/DDBJ whole genome shotgun (WGS) entry which is preliminary data.</text>
</comment>
<feature type="domain" description="Surface antigen" evidence="1">
    <location>
        <begin position="109"/>
        <end position="191"/>
    </location>
</feature>
<dbReference type="RefSeq" id="WP_169625748.1">
    <property type="nucleotide sequence ID" value="NZ_JABBNT010000003.1"/>
</dbReference>
<accession>A0A7Y0E198</accession>
<name>A0A7Y0E198_9PROT</name>
<gene>
    <name evidence="2" type="ORF">HH303_13020</name>
</gene>
<reference evidence="2 3" key="1">
    <citation type="submission" date="2020-04" db="EMBL/GenBank/DDBJ databases">
        <title>Rhodospirillaceae bacterium KN72 isolated from deep sea.</title>
        <authorList>
            <person name="Zhang D.-C."/>
        </authorList>
    </citation>
    <scope>NUCLEOTIDE SEQUENCE [LARGE SCALE GENOMIC DNA]</scope>
    <source>
        <strain evidence="2 3">KN72</strain>
    </source>
</reference>